<keyword evidence="4" id="KW-1185">Reference proteome</keyword>
<evidence type="ECO:0000256" key="2">
    <source>
        <dbReference type="HAMAP-Rule" id="MF_00048"/>
    </source>
</evidence>
<accession>A0ABT5J2E0</accession>
<protein>
    <recommendedName>
        <fullName evidence="2">UPF0102 protein PQU95_17525</fullName>
    </recommendedName>
</protein>
<dbReference type="Gene3D" id="3.40.1350.10">
    <property type="match status" value="1"/>
</dbReference>
<name>A0ABT5J2E0_9NEIS</name>
<evidence type="ECO:0000256" key="1">
    <source>
        <dbReference type="ARBA" id="ARBA00006738"/>
    </source>
</evidence>
<organism evidence="3 4">
    <name type="scientific">Vogesella aquatica</name>
    <dbReference type="NCBI Taxonomy" id="2984206"/>
    <lineage>
        <taxon>Bacteria</taxon>
        <taxon>Pseudomonadati</taxon>
        <taxon>Pseudomonadota</taxon>
        <taxon>Betaproteobacteria</taxon>
        <taxon>Neisseriales</taxon>
        <taxon>Chromobacteriaceae</taxon>
        <taxon>Vogesella</taxon>
    </lineage>
</organism>
<sequence>MSRASGNLFEDQACAFLQAQGLSLLARNWSCRFGEIDLIMQDGKYRVFVEVRARSSQQYGGAAASISAAKCRKLQAAANLYLSQHHLNSPCRFDAVLFEGIAPPIWLKNIIS</sequence>
<comment type="caution">
    <text evidence="3">The sequence shown here is derived from an EMBL/GenBank/DDBJ whole genome shotgun (WGS) entry which is preliminary data.</text>
</comment>
<dbReference type="Proteomes" id="UP001219956">
    <property type="component" value="Unassembled WGS sequence"/>
</dbReference>
<dbReference type="PANTHER" id="PTHR34039">
    <property type="entry name" value="UPF0102 PROTEIN YRAN"/>
    <property type="match status" value="1"/>
</dbReference>
<proteinExistence type="inferred from homology"/>
<dbReference type="SUPFAM" id="SSF52980">
    <property type="entry name" value="Restriction endonuclease-like"/>
    <property type="match status" value="1"/>
</dbReference>
<dbReference type="InterPro" id="IPR003509">
    <property type="entry name" value="UPF0102_YraN-like"/>
</dbReference>
<gene>
    <name evidence="3" type="ORF">PQU95_17525</name>
</gene>
<evidence type="ECO:0000313" key="4">
    <source>
        <dbReference type="Proteomes" id="UP001219956"/>
    </source>
</evidence>
<dbReference type="InterPro" id="IPR011335">
    <property type="entry name" value="Restrct_endonuc-II-like"/>
</dbReference>
<dbReference type="NCBIfam" id="TIGR00252">
    <property type="entry name" value="YraN family protein"/>
    <property type="match status" value="1"/>
</dbReference>
<comment type="similarity">
    <text evidence="1 2">Belongs to the UPF0102 family.</text>
</comment>
<dbReference type="PANTHER" id="PTHR34039:SF1">
    <property type="entry name" value="UPF0102 PROTEIN YRAN"/>
    <property type="match status" value="1"/>
</dbReference>
<dbReference type="HAMAP" id="MF_00048">
    <property type="entry name" value="UPF0102"/>
    <property type="match status" value="1"/>
</dbReference>
<dbReference type="NCBIfam" id="NF009150">
    <property type="entry name" value="PRK12497.1-3"/>
    <property type="match status" value="1"/>
</dbReference>
<reference evidence="3 4" key="1">
    <citation type="submission" date="2023-01" db="EMBL/GenBank/DDBJ databases">
        <title>Novel species of the genus Vogesella isolated from rivers.</title>
        <authorList>
            <person name="Lu H."/>
        </authorList>
    </citation>
    <scope>NUCLEOTIDE SEQUENCE [LARGE SCALE GENOMIC DNA]</scope>
    <source>
        <strain evidence="3 4">DC21W</strain>
    </source>
</reference>
<dbReference type="Pfam" id="PF02021">
    <property type="entry name" value="UPF0102"/>
    <property type="match status" value="1"/>
</dbReference>
<dbReference type="RefSeq" id="WP_272753202.1">
    <property type="nucleotide sequence ID" value="NZ_JAQQLF010000029.1"/>
</dbReference>
<dbReference type="InterPro" id="IPR011856">
    <property type="entry name" value="tRNA_endonuc-like_dom_sf"/>
</dbReference>
<dbReference type="EMBL" id="JAQQLF010000029">
    <property type="protein sequence ID" value="MDC7719005.1"/>
    <property type="molecule type" value="Genomic_DNA"/>
</dbReference>
<evidence type="ECO:0000313" key="3">
    <source>
        <dbReference type="EMBL" id="MDC7719005.1"/>
    </source>
</evidence>